<evidence type="ECO:0000313" key="3">
    <source>
        <dbReference type="EMBL" id="KAF2648739.1"/>
    </source>
</evidence>
<dbReference type="Gene3D" id="1.20.5.170">
    <property type="match status" value="1"/>
</dbReference>
<dbReference type="InterPro" id="IPR004827">
    <property type="entry name" value="bZIP"/>
</dbReference>
<gene>
    <name evidence="3" type="ORF">K491DRAFT_684457</name>
</gene>
<dbReference type="Pfam" id="PF11905">
    <property type="entry name" value="DUF3425"/>
    <property type="match status" value="1"/>
</dbReference>
<evidence type="ECO:0000259" key="2">
    <source>
        <dbReference type="PROSITE" id="PS00036"/>
    </source>
</evidence>
<dbReference type="Proteomes" id="UP000799324">
    <property type="component" value="Unassembled WGS sequence"/>
</dbReference>
<dbReference type="OrthoDB" id="5973539at2759"/>
<dbReference type="CDD" id="cd14688">
    <property type="entry name" value="bZIP_YAP"/>
    <property type="match status" value="1"/>
</dbReference>
<feature type="region of interest" description="Disordered" evidence="1">
    <location>
        <begin position="1"/>
        <end position="148"/>
    </location>
</feature>
<feature type="compositionally biased region" description="Basic and acidic residues" evidence="1">
    <location>
        <begin position="1"/>
        <end position="16"/>
    </location>
</feature>
<dbReference type="PANTHER" id="PTHR38116:SF8">
    <property type="entry name" value="BZIP DOMAIN-CONTAINING PROTEIN"/>
    <property type="match status" value="1"/>
</dbReference>
<keyword evidence="4" id="KW-1185">Reference proteome</keyword>
<protein>
    <recommendedName>
        <fullName evidence="2">BZIP domain-containing protein</fullName>
    </recommendedName>
</protein>
<dbReference type="SUPFAM" id="SSF57959">
    <property type="entry name" value="Leucine zipper domain"/>
    <property type="match status" value="1"/>
</dbReference>
<dbReference type="EMBL" id="MU004524">
    <property type="protein sequence ID" value="KAF2648739.1"/>
    <property type="molecule type" value="Genomic_DNA"/>
</dbReference>
<feature type="region of interest" description="Disordered" evidence="1">
    <location>
        <begin position="194"/>
        <end position="222"/>
    </location>
</feature>
<reference evidence="3" key="1">
    <citation type="journal article" date="2020" name="Stud. Mycol.">
        <title>101 Dothideomycetes genomes: a test case for predicting lifestyles and emergence of pathogens.</title>
        <authorList>
            <person name="Haridas S."/>
            <person name="Albert R."/>
            <person name="Binder M."/>
            <person name="Bloem J."/>
            <person name="Labutti K."/>
            <person name="Salamov A."/>
            <person name="Andreopoulos B."/>
            <person name="Baker S."/>
            <person name="Barry K."/>
            <person name="Bills G."/>
            <person name="Bluhm B."/>
            <person name="Cannon C."/>
            <person name="Castanera R."/>
            <person name="Culley D."/>
            <person name="Daum C."/>
            <person name="Ezra D."/>
            <person name="Gonzalez J."/>
            <person name="Henrissat B."/>
            <person name="Kuo A."/>
            <person name="Liang C."/>
            <person name="Lipzen A."/>
            <person name="Lutzoni F."/>
            <person name="Magnuson J."/>
            <person name="Mondo S."/>
            <person name="Nolan M."/>
            <person name="Ohm R."/>
            <person name="Pangilinan J."/>
            <person name="Park H.-J."/>
            <person name="Ramirez L."/>
            <person name="Alfaro M."/>
            <person name="Sun H."/>
            <person name="Tritt A."/>
            <person name="Yoshinaga Y."/>
            <person name="Zwiers L.-H."/>
            <person name="Turgeon B."/>
            <person name="Goodwin S."/>
            <person name="Spatafora J."/>
            <person name="Crous P."/>
            <person name="Grigoriev I."/>
        </authorList>
    </citation>
    <scope>NUCLEOTIDE SEQUENCE</scope>
    <source>
        <strain evidence="3">CBS 122681</strain>
    </source>
</reference>
<dbReference type="PROSITE" id="PS00036">
    <property type="entry name" value="BZIP_BASIC"/>
    <property type="match status" value="1"/>
</dbReference>
<feature type="compositionally biased region" description="Polar residues" evidence="1">
    <location>
        <begin position="132"/>
        <end position="143"/>
    </location>
</feature>
<dbReference type="AlphaFoldDB" id="A0A6A6SLZ9"/>
<name>A0A6A6SLZ9_9PLEO</name>
<dbReference type="PANTHER" id="PTHR38116">
    <property type="entry name" value="CHROMOSOME 7, WHOLE GENOME SHOTGUN SEQUENCE"/>
    <property type="match status" value="1"/>
</dbReference>
<dbReference type="InterPro" id="IPR021833">
    <property type="entry name" value="DUF3425"/>
</dbReference>
<dbReference type="GO" id="GO:0003700">
    <property type="term" value="F:DNA-binding transcription factor activity"/>
    <property type="evidence" value="ECO:0007669"/>
    <property type="project" value="InterPro"/>
</dbReference>
<dbReference type="InterPro" id="IPR046347">
    <property type="entry name" value="bZIP_sf"/>
</dbReference>
<feature type="domain" description="BZIP" evidence="2">
    <location>
        <begin position="33"/>
        <end position="48"/>
    </location>
</feature>
<evidence type="ECO:0000313" key="4">
    <source>
        <dbReference type="Proteomes" id="UP000799324"/>
    </source>
</evidence>
<evidence type="ECO:0000256" key="1">
    <source>
        <dbReference type="SAM" id="MobiDB-lite"/>
    </source>
</evidence>
<feature type="compositionally biased region" description="Low complexity" evidence="1">
    <location>
        <begin position="205"/>
        <end position="214"/>
    </location>
</feature>
<proteinExistence type="predicted"/>
<organism evidence="3 4">
    <name type="scientific">Lophiostoma macrostomum CBS 122681</name>
    <dbReference type="NCBI Taxonomy" id="1314788"/>
    <lineage>
        <taxon>Eukaryota</taxon>
        <taxon>Fungi</taxon>
        <taxon>Dikarya</taxon>
        <taxon>Ascomycota</taxon>
        <taxon>Pezizomycotina</taxon>
        <taxon>Dothideomycetes</taxon>
        <taxon>Pleosporomycetidae</taxon>
        <taxon>Pleosporales</taxon>
        <taxon>Lophiostomataceae</taxon>
        <taxon>Lophiostoma</taxon>
    </lineage>
</organism>
<feature type="compositionally biased region" description="Polar residues" evidence="1">
    <location>
        <begin position="60"/>
        <end position="94"/>
    </location>
</feature>
<sequence length="417" mass="46664">MDRDGGYGRLSGEKEGGGGTNTKRPYKRKLTEKRRLQNRAAQKNYRARRKERLDFLEKTVASTVPSNQQKESDITRNSAHPPATTSESPETNGIATDPEIRSRVPPGPLAFDYVFNALPSPTTTSSQEETVRTTQNETPQSRPAPTDPTRAALKKIFETDDNNDVENLLSFLVTNSPDLKSIVLEGLRALKAKQPITPASPDPTDPSTSPKQTSMIPSFSSLKPSATRSLEIPAILPVLPLPMMNGIFLRPQSAMSVYDANARAIGLTLELVSKRDCQSPFYTAAHPILPQPPEGHPSSSPLINLHDLPPDLIPTPSQHMYWHHPFFDLIPIPWFRERVISLAALDPLAFDKFELKADILIGGMRCWQSRGHASGQPWDRRCWEVEPWFLKKWGWLIEEGGRLEGQSRWWRGLRGEG</sequence>
<accession>A0A6A6SLZ9</accession>